<sequence>MTSKKQEREQKVASDQNDLRRAQHHMQRYTLVSNAKFNIDKTEAFSLNGKLDNSHLG</sequence>
<name>A0A8H7SG29_9FUNG</name>
<proteinExistence type="predicted"/>
<keyword evidence="3" id="KW-1185">Reference proteome</keyword>
<dbReference type="Proteomes" id="UP000613177">
    <property type="component" value="Unassembled WGS sequence"/>
</dbReference>
<comment type="caution">
    <text evidence="2">The sequence shown here is derived from an EMBL/GenBank/DDBJ whole genome shotgun (WGS) entry which is preliminary data.</text>
</comment>
<feature type="compositionally biased region" description="Basic and acidic residues" evidence="1">
    <location>
        <begin position="1"/>
        <end position="21"/>
    </location>
</feature>
<gene>
    <name evidence="2" type="ORF">INT48_001336</name>
</gene>
<evidence type="ECO:0000313" key="2">
    <source>
        <dbReference type="EMBL" id="KAG2228632.1"/>
    </source>
</evidence>
<organism evidence="2 3">
    <name type="scientific">Thamnidium elegans</name>
    <dbReference type="NCBI Taxonomy" id="101142"/>
    <lineage>
        <taxon>Eukaryota</taxon>
        <taxon>Fungi</taxon>
        <taxon>Fungi incertae sedis</taxon>
        <taxon>Mucoromycota</taxon>
        <taxon>Mucoromycotina</taxon>
        <taxon>Mucoromycetes</taxon>
        <taxon>Mucorales</taxon>
        <taxon>Mucorineae</taxon>
        <taxon>Mucoraceae</taxon>
        <taxon>Thamnidium</taxon>
    </lineage>
</organism>
<dbReference type="EMBL" id="JAEPRE010000392">
    <property type="protein sequence ID" value="KAG2228632.1"/>
    <property type="molecule type" value="Genomic_DNA"/>
</dbReference>
<protein>
    <submittedName>
        <fullName evidence="2">Uncharacterized protein</fullName>
    </submittedName>
</protein>
<evidence type="ECO:0000313" key="3">
    <source>
        <dbReference type="Proteomes" id="UP000613177"/>
    </source>
</evidence>
<evidence type="ECO:0000256" key="1">
    <source>
        <dbReference type="SAM" id="MobiDB-lite"/>
    </source>
</evidence>
<feature type="region of interest" description="Disordered" evidence="1">
    <location>
        <begin position="1"/>
        <end position="24"/>
    </location>
</feature>
<reference evidence="2" key="1">
    <citation type="submission" date="2021-01" db="EMBL/GenBank/DDBJ databases">
        <title>Metabolic potential, ecology and presence of endohyphal bacteria is reflected in genomic diversity of Mucoromycotina.</title>
        <authorList>
            <person name="Muszewska A."/>
            <person name="Okrasinska A."/>
            <person name="Steczkiewicz K."/>
            <person name="Drgas O."/>
            <person name="Orlowska M."/>
            <person name="Perlinska-Lenart U."/>
            <person name="Aleksandrzak-Piekarczyk T."/>
            <person name="Szatraj K."/>
            <person name="Zielenkiewicz U."/>
            <person name="Pilsyk S."/>
            <person name="Malc E."/>
            <person name="Mieczkowski P."/>
            <person name="Kruszewska J.S."/>
            <person name="Biernat P."/>
            <person name="Pawlowska J."/>
        </authorList>
    </citation>
    <scope>NUCLEOTIDE SEQUENCE</scope>
    <source>
        <strain evidence="2">WA0000018081</strain>
    </source>
</reference>
<dbReference type="AlphaFoldDB" id="A0A8H7SG29"/>
<accession>A0A8H7SG29</accession>